<dbReference type="FunFam" id="3.20.20.70:FF:000210">
    <property type="entry name" value="2-nitropropane dioxygenase"/>
    <property type="match status" value="1"/>
</dbReference>
<dbReference type="PANTHER" id="PTHR42747">
    <property type="entry name" value="NITRONATE MONOOXYGENASE-RELATED"/>
    <property type="match status" value="1"/>
</dbReference>
<dbReference type="RefSeq" id="WP_137097732.1">
    <property type="nucleotide sequence ID" value="NZ_CP039865.1"/>
</dbReference>
<dbReference type="InterPro" id="IPR013785">
    <property type="entry name" value="Aldolase_TIM"/>
</dbReference>
<dbReference type="Gene3D" id="3.20.20.70">
    <property type="entry name" value="Aldolase class I"/>
    <property type="match status" value="1"/>
</dbReference>
<evidence type="ECO:0000256" key="1">
    <source>
        <dbReference type="ARBA" id="ARBA00009881"/>
    </source>
</evidence>
<dbReference type="InterPro" id="IPR004136">
    <property type="entry name" value="NMO"/>
</dbReference>
<dbReference type="Proteomes" id="UP000298588">
    <property type="component" value="Chromosome"/>
</dbReference>
<dbReference type="KEGG" id="paqt:E8L99_00580"/>
<keyword evidence="7" id="KW-1185">Reference proteome</keyword>
<dbReference type="PANTHER" id="PTHR42747:SF4">
    <property type="entry name" value="BLR1330 PROTEIN"/>
    <property type="match status" value="1"/>
</dbReference>
<comment type="similarity">
    <text evidence="1">Belongs to the nitronate monooxygenase family. NMO class I subfamily.</text>
</comment>
<keyword evidence="5 6" id="KW-0503">Monooxygenase</keyword>
<proteinExistence type="inferred from homology"/>
<evidence type="ECO:0000256" key="3">
    <source>
        <dbReference type="ARBA" id="ARBA00022643"/>
    </source>
</evidence>
<sequence>MTLPASLSSRLQLPAIASPLFIVSNPDLVIAQCKAGIVGSFPALNARPGPVLEDWLKRIIDELGAHDAANPGALSAPFAVNQIVHKSNDRLMHDVEMCVKYKVPVVITSLGARPELNEAIHSYGGIVLHDVININHAKKALEKGADGLIAVAAGAGGHAGTLSPIALIQEIRSFFNGPLALSGSIATGRAILAAQAMGADVAYIGSAFIATKEANAAEAYKQAIVDSTAGDIVYSSLFTGVHGNYLRSSIVSAGLDPDNLPESDPSTMSFGSGGTSKAKAWRDVWGSGQGIGAIHEVVGAGELVARLKREYAEAKTALAAVGTWPMR</sequence>
<evidence type="ECO:0000256" key="5">
    <source>
        <dbReference type="ARBA" id="ARBA00023033"/>
    </source>
</evidence>
<gene>
    <name evidence="6" type="ORF">E8L99_00580</name>
</gene>
<keyword evidence="4" id="KW-0560">Oxidoreductase</keyword>
<dbReference type="Pfam" id="PF03060">
    <property type="entry name" value="NMO"/>
    <property type="match status" value="1"/>
</dbReference>
<evidence type="ECO:0000256" key="4">
    <source>
        <dbReference type="ARBA" id="ARBA00023002"/>
    </source>
</evidence>
<evidence type="ECO:0000256" key="2">
    <source>
        <dbReference type="ARBA" id="ARBA00022630"/>
    </source>
</evidence>
<dbReference type="CDD" id="cd04730">
    <property type="entry name" value="NPD_like"/>
    <property type="match status" value="1"/>
</dbReference>
<reference evidence="6 7" key="1">
    <citation type="submission" date="2019-04" db="EMBL/GenBank/DDBJ databases">
        <title>Phreatobacter aquaticus sp. nov.</title>
        <authorList>
            <person name="Choi A."/>
            <person name="Baek K."/>
        </authorList>
    </citation>
    <scope>NUCLEOTIDE SEQUENCE [LARGE SCALE GENOMIC DNA]</scope>
    <source>
        <strain evidence="6 7">NMCR1094</strain>
    </source>
</reference>
<dbReference type="GO" id="GO:0018580">
    <property type="term" value="F:nitronate monooxygenase activity"/>
    <property type="evidence" value="ECO:0007669"/>
    <property type="project" value="InterPro"/>
</dbReference>
<keyword evidence="3" id="KW-0288">FMN</keyword>
<dbReference type="AlphaFoldDB" id="A0A4D7QG26"/>
<evidence type="ECO:0000313" key="6">
    <source>
        <dbReference type="EMBL" id="QCK84396.1"/>
    </source>
</evidence>
<dbReference type="EMBL" id="CP039865">
    <property type="protein sequence ID" value="QCK84396.1"/>
    <property type="molecule type" value="Genomic_DNA"/>
</dbReference>
<name>A0A4D7QG26_9HYPH</name>
<dbReference type="SUPFAM" id="SSF51412">
    <property type="entry name" value="Inosine monophosphate dehydrogenase (IMPDH)"/>
    <property type="match status" value="1"/>
</dbReference>
<evidence type="ECO:0000313" key="7">
    <source>
        <dbReference type="Proteomes" id="UP000298588"/>
    </source>
</evidence>
<protein>
    <submittedName>
        <fullName evidence="6">Nitronate monooxygenase</fullName>
    </submittedName>
</protein>
<dbReference type="OrthoDB" id="9778912at2"/>
<accession>A0A4D7QG26</accession>
<organism evidence="6 7">
    <name type="scientific">Phreatobacter aquaticus</name>
    <dbReference type="NCBI Taxonomy" id="2570229"/>
    <lineage>
        <taxon>Bacteria</taxon>
        <taxon>Pseudomonadati</taxon>
        <taxon>Pseudomonadota</taxon>
        <taxon>Alphaproteobacteria</taxon>
        <taxon>Hyphomicrobiales</taxon>
        <taxon>Phreatobacteraceae</taxon>
        <taxon>Phreatobacter</taxon>
    </lineage>
</organism>
<keyword evidence="2" id="KW-0285">Flavoprotein</keyword>